<reference evidence="2" key="1">
    <citation type="journal article" date="2014" name="Front. Microbiol.">
        <title>High frequency of phylogenetically diverse reductive dehalogenase-homologous genes in deep subseafloor sedimentary metagenomes.</title>
        <authorList>
            <person name="Kawai M."/>
            <person name="Futagami T."/>
            <person name="Toyoda A."/>
            <person name="Takaki Y."/>
            <person name="Nishi S."/>
            <person name="Hori S."/>
            <person name="Arai W."/>
            <person name="Tsubouchi T."/>
            <person name="Morono Y."/>
            <person name="Uchiyama I."/>
            <person name="Ito T."/>
            <person name="Fujiyama A."/>
            <person name="Inagaki F."/>
            <person name="Takami H."/>
        </authorList>
    </citation>
    <scope>NUCLEOTIDE SEQUENCE</scope>
    <source>
        <strain evidence="2">Expedition CK06-06</strain>
    </source>
</reference>
<keyword evidence="1" id="KW-1133">Transmembrane helix</keyword>
<gene>
    <name evidence="2" type="ORF">S01H4_28079</name>
</gene>
<name>X1CCT7_9ZZZZ</name>
<keyword evidence="1" id="KW-0472">Membrane</keyword>
<organism evidence="2">
    <name type="scientific">marine sediment metagenome</name>
    <dbReference type="NCBI Taxonomy" id="412755"/>
    <lineage>
        <taxon>unclassified sequences</taxon>
        <taxon>metagenomes</taxon>
        <taxon>ecological metagenomes</taxon>
    </lineage>
</organism>
<sequence>VTGFDPGAQSQDALALWGLRIQLSIIPMISMLIGGIIFWKYYDLTPERVIAIQTELKQLNLQE</sequence>
<accession>X1CCT7</accession>
<dbReference type="EMBL" id="BART01013867">
    <property type="protein sequence ID" value="GAG82091.1"/>
    <property type="molecule type" value="Genomic_DNA"/>
</dbReference>
<proteinExistence type="predicted"/>
<protein>
    <submittedName>
        <fullName evidence="2">Uncharacterized protein</fullName>
    </submittedName>
</protein>
<evidence type="ECO:0000256" key="1">
    <source>
        <dbReference type="SAM" id="Phobius"/>
    </source>
</evidence>
<dbReference type="AlphaFoldDB" id="X1CCT7"/>
<feature type="non-terminal residue" evidence="2">
    <location>
        <position position="1"/>
    </location>
</feature>
<comment type="caution">
    <text evidence="2">The sequence shown here is derived from an EMBL/GenBank/DDBJ whole genome shotgun (WGS) entry which is preliminary data.</text>
</comment>
<feature type="transmembrane region" description="Helical" evidence="1">
    <location>
        <begin position="21"/>
        <end position="42"/>
    </location>
</feature>
<evidence type="ECO:0000313" key="2">
    <source>
        <dbReference type="EMBL" id="GAG82091.1"/>
    </source>
</evidence>
<keyword evidence="1" id="KW-0812">Transmembrane</keyword>